<keyword evidence="3" id="KW-0328">Glycosyltransferase</keyword>
<dbReference type="SUPFAM" id="SSF53448">
    <property type="entry name" value="Nucleotide-diphospho-sugar transferases"/>
    <property type="match status" value="1"/>
</dbReference>
<dbReference type="Pfam" id="PF00535">
    <property type="entry name" value="Glycos_transf_2"/>
    <property type="match status" value="1"/>
</dbReference>
<dbReference type="PANTHER" id="PTHR43646:SF2">
    <property type="entry name" value="GLYCOSYLTRANSFERASE 2-LIKE DOMAIN-CONTAINING PROTEIN"/>
    <property type="match status" value="1"/>
</dbReference>
<evidence type="ECO:0000256" key="4">
    <source>
        <dbReference type="ARBA" id="ARBA00022679"/>
    </source>
</evidence>
<dbReference type="Proteomes" id="UP001500238">
    <property type="component" value="Unassembled WGS sequence"/>
</dbReference>
<evidence type="ECO:0000256" key="2">
    <source>
        <dbReference type="ARBA" id="ARBA00022475"/>
    </source>
</evidence>
<reference evidence="7 8" key="1">
    <citation type="journal article" date="2019" name="Int. J. Syst. Evol. Microbiol.">
        <title>The Global Catalogue of Microorganisms (GCM) 10K type strain sequencing project: providing services to taxonomists for standard genome sequencing and annotation.</title>
        <authorList>
            <consortium name="The Broad Institute Genomics Platform"/>
            <consortium name="The Broad Institute Genome Sequencing Center for Infectious Disease"/>
            <person name="Wu L."/>
            <person name="Ma J."/>
        </authorList>
    </citation>
    <scope>NUCLEOTIDE SEQUENCE [LARGE SCALE GENOMIC DNA]</scope>
    <source>
        <strain evidence="7 8">JCM 14603</strain>
    </source>
</reference>
<dbReference type="InterPro" id="IPR001173">
    <property type="entry name" value="Glyco_trans_2-like"/>
</dbReference>
<dbReference type="EMBL" id="BAAAES010000007">
    <property type="protein sequence ID" value="GAA0662828.1"/>
    <property type="molecule type" value="Genomic_DNA"/>
</dbReference>
<dbReference type="PANTHER" id="PTHR43646">
    <property type="entry name" value="GLYCOSYLTRANSFERASE"/>
    <property type="match status" value="1"/>
</dbReference>
<sequence length="345" mass="36481">MPLTDALSVVICVPARNEQRALPGLLAALAGLDGIDRSVAVCIYLDACTDDSVAVLDRAASTMPFALQVQVGTAGRASNAGVARHAAMAMGVARLAGAEGLLFTTDADTWPRRDWITSGTAALARSDIVAGRIMRRNGMADGTQSRIEWYYDRLYAYRRRIDPVPWEAHDTHHFSGGANMAMRSSVYRALGGFRPLPSAEDATLLDDAARAGFRVRRDGAMIVETSSRRHGRAPAGLASALQALDAGEPPLFVHPRILVGQWQAHAAMRAGFARIDDGDMRAQLGSQLGLSGDHVLGVARDCPNAEAFAMRIVPAPQGAADLVTLQAAEDALTSLEMAAGEGVAA</sequence>
<keyword evidence="8" id="KW-1185">Reference proteome</keyword>
<name>A0ABN1HQA5_9SPHN</name>
<evidence type="ECO:0000259" key="6">
    <source>
        <dbReference type="Pfam" id="PF00535"/>
    </source>
</evidence>
<evidence type="ECO:0000256" key="1">
    <source>
        <dbReference type="ARBA" id="ARBA00004236"/>
    </source>
</evidence>
<comment type="subcellular location">
    <subcellularLocation>
        <location evidence="1">Cell membrane</location>
    </subcellularLocation>
</comment>
<evidence type="ECO:0000256" key="3">
    <source>
        <dbReference type="ARBA" id="ARBA00022676"/>
    </source>
</evidence>
<evidence type="ECO:0000313" key="8">
    <source>
        <dbReference type="Proteomes" id="UP001500238"/>
    </source>
</evidence>
<evidence type="ECO:0000256" key="5">
    <source>
        <dbReference type="ARBA" id="ARBA00023136"/>
    </source>
</evidence>
<gene>
    <name evidence="7" type="ORF">GCM10009102_09760</name>
</gene>
<keyword evidence="4" id="KW-0808">Transferase</keyword>
<keyword evidence="5" id="KW-0472">Membrane</keyword>
<protein>
    <recommendedName>
        <fullName evidence="6">Glycosyltransferase 2-like domain-containing protein</fullName>
    </recommendedName>
</protein>
<dbReference type="Gene3D" id="3.90.550.10">
    <property type="entry name" value="Spore Coat Polysaccharide Biosynthesis Protein SpsA, Chain A"/>
    <property type="match status" value="1"/>
</dbReference>
<proteinExistence type="predicted"/>
<feature type="domain" description="Glycosyltransferase 2-like" evidence="6">
    <location>
        <begin position="11"/>
        <end position="184"/>
    </location>
</feature>
<keyword evidence="2" id="KW-1003">Cell membrane</keyword>
<organism evidence="7 8">
    <name type="scientific">Sphingomonas insulae</name>
    <dbReference type="NCBI Taxonomy" id="424800"/>
    <lineage>
        <taxon>Bacteria</taxon>
        <taxon>Pseudomonadati</taxon>
        <taxon>Pseudomonadota</taxon>
        <taxon>Alphaproteobacteria</taxon>
        <taxon>Sphingomonadales</taxon>
        <taxon>Sphingomonadaceae</taxon>
        <taxon>Sphingomonas</taxon>
    </lineage>
</organism>
<accession>A0ABN1HQA5</accession>
<dbReference type="RefSeq" id="WP_163958649.1">
    <property type="nucleotide sequence ID" value="NZ_BAAAES010000007.1"/>
</dbReference>
<dbReference type="InterPro" id="IPR029044">
    <property type="entry name" value="Nucleotide-diphossugar_trans"/>
</dbReference>
<comment type="caution">
    <text evidence="7">The sequence shown here is derived from an EMBL/GenBank/DDBJ whole genome shotgun (WGS) entry which is preliminary data.</text>
</comment>
<evidence type="ECO:0000313" key="7">
    <source>
        <dbReference type="EMBL" id="GAA0662828.1"/>
    </source>
</evidence>